<dbReference type="Gene3D" id="3.40.50.1100">
    <property type="match status" value="2"/>
</dbReference>
<evidence type="ECO:0000256" key="1">
    <source>
        <dbReference type="ARBA" id="ARBA00001933"/>
    </source>
</evidence>
<dbReference type="InterPro" id="IPR037158">
    <property type="entry name" value="Thr_synth_N_sf"/>
</dbReference>
<comment type="catalytic activity">
    <reaction evidence="10">
        <text>O-phospho-L-homoserine + H2O = L-threonine + phosphate</text>
        <dbReference type="Rhea" id="RHEA:10840"/>
        <dbReference type="ChEBI" id="CHEBI:15377"/>
        <dbReference type="ChEBI" id="CHEBI:43474"/>
        <dbReference type="ChEBI" id="CHEBI:57590"/>
        <dbReference type="ChEBI" id="CHEBI:57926"/>
        <dbReference type="EC" id="4.2.3.1"/>
    </reaction>
</comment>
<keyword evidence="8 12" id="KW-0663">Pyridoxal phosphate</keyword>
<evidence type="ECO:0000313" key="15">
    <source>
        <dbReference type="EMBL" id="AEH90001.1"/>
    </source>
</evidence>
<comment type="similarity">
    <text evidence="3">Belongs to the threonine synthase family.</text>
</comment>
<dbReference type="InterPro" id="IPR051166">
    <property type="entry name" value="Threonine_Synthase"/>
</dbReference>
<dbReference type="InterPro" id="IPR001926">
    <property type="entry name" value="TrpB-like_PALP"/>
</dbReference>
<evidence type="ECO:0000256" key="10">
    <source>
        <dbReference type="ARBA" id="ARBA00049144"/>
    </source>
</evidence>
<comment type="cofactor">
    <cofactor evidence="1 12">
        <name>pyridoxal 5'-phosphate</name>
        <dbReference type="ChEBI" id="CHEBI:597326"/>
    </cofactor>
</comment>
<feature type="domain" description="Tryptophan synthase beta chain-like PALP" evidence="13">
    <location>
        <begin position="101"/>
        <end position="327"/>
    </location>
</feature>
<keyword evidence="9 15" id="KW-0456">Lyase</keyword>
<dbReference type="STRING" id="536019.Mesop_5590"/>
<dbReference type="PROSITE" id="PS00165">
    <property type="entry name" value="DEHYDRATASE_SER_THR"/>
    <property type="match status" value="1"/>
</dbReference>
<dbReference type="GO" id="GO:0030170">
    <property type="term" value="F:pyridoxal phosphate binding"/>
    <property type="evidence" value="ECO:0007669"/>
    <property type="project" value="InterPro"/>
</dbReference>
<dbReference type="CDD" id="cd01560">
    <property type="entry name" value="Thr-synth_2"/>
    <property type="match status" value="1"/>
</dbReference>
<evidence type="ECO:0000256" key="8">
    <source>
        <dbReference type="ARBA" id="ARBA00022898"/>
    </source>
</evidence>
<dbReference type="RefSeq" id="WP_013896638.1">
    <property type="nucleotide sequence ID" value="NC_015675.1"/>
</dbReference>
<dbReference type="Pfam" id="PF24857">
    <property type="entry name" value="THR4_C"/>
    <property type="match status" value="1"/>
</dbReference>
<dbReference type="Pfam" id="PF00291">
    <property type="entry name" value="PALP"/>
    <property type="match status" value="1"/>
</dbReference>
<accession>F7YBV9</accession>
<dbReference type="Proteomes" id="UP000001623">
    <property type="component" value="Chromosome"/>
</dbReference>
<dbReference type="KEGG" id="mop:Mesop_5590"/>
<gene>
    <name evidence="15" type="ordered locus">Mesop_5590</name>
</gene>
<dbReference type="NCBIfam" id="TIGR00260">
    <property type="entry name" value="thrC"/>
    <property type="match status" value="1"/>
</dbReference>
<sequence>MQYVSTRGEAPALGFSDAVLAGLARDGGLYVPREWPQFSPSEIRAMRGLAYPDLAIRVLSPFLGGEIAAPVFERLVREAYATFRHEAVCPLVQIAPNTFVLELFHGPTLAFKDVAMQLLARLMDHVLAERDQHATIVGATSGDTGGAAIDAFAGRSRTDIFILFPHGRVSPVQQRQMTTSTAQNVHALAIEGNFDDCQGLLKDMFNDHGFRDRVALSGVNSINWARIMAQIVYYFSSALSLGAPDRPVSFTVPTGNFGDIFAGYAAKRMGLPIERLVIATNDNDILARTFETGEYRTKGVFATTSPSMDIQVSSNFERLLFEASGRNASTVRRYMAGLKQSGAFTIETPEITEMRTEFDAGRADMDQVAATIRSTLAASNYLLDPHTAAAVHVAAGKPAGAVPMVVLGTAHPAKFPAAVKAASGIHPALPAWLGGLMKTEEKYTVLPSDLKMVEDYVSRRARAAR</sequence>
<protein>
    <recommendedName>
        <fullName evidence="5 11">Threonine synthase</fullName>
        <ecNumber evidence="4 11">4.2.3.1</ecNumber>
    </recommendedName>
</protein>
<evidence type="ECO:0000256" key="3">
    <source>
        <dbReference type="ARBA" id="ARBA00005517"/>
    </source>
</evidence>
<dbReference type="EC" id="4.2.3.1" evidence="4 11"/>
<dbReference type="PANTHER" id="PTHR42690">
    <property type="entry name" value="THREONINE SYNTHASE FAMILY MEMBER"/>
    <property type="match status" value="1"/>
</dbReference>
<dbReference type="AlphaFoldDB" id="F7YBV9"/>
<dbReference type="InterPro" id="IPR004450">
    <property type="entry name" value="Thr_synthase-like"/>
</dbReference>
<feature type="modified residue" description="N6-(pyridoxal phosphate)lysine" evidence="12">
    <location>
        <position position="112"/>
    </location>
</feature>
<evidence type="ECO:0000259" key="13">
    <source>
        <dbReference type="Pfam" id="PF00291"/>
    </source>
</evidence>
<dbReference type="GO" id="GO:0009088">
    <property type="term" value="P:threonine biosynthetic process"/>
    <property type="evidence" value="ECO:0007669"/>
    <property type="project" value="UniProtKB-UniRule"/>
</dbReference>
<evidence type="ECO:0000256" key="9">
    <source>
        <dbReference type="ARBA" id="ARBA00023239"/>
    </source>
</evidence>
<evidence type="ECO:0000256" key="7">
    <source>
        <dbReference type="ARBA" id="ARBA00022697"/>
    </source>
</evidence>
<evidence type="ECO:0000256" key="2">
    <source>
        <dbReference type="ARBA" id="ARBA00004979"/>
    </source>
</evidence>
<dbReference type="Gene3D" id="3.90.1380.10">
    <property type="entry name" value="Threonine synthase, N-terminal domain"/>
    <property type="match status" value="1"/>
</dbReference>
<evidence type="ECO:0000313" key="16">
    <source>
        <dbReference type="Proteomes" id="UP000001623"/>
    </source>
</evidence>
<dbReference type="PANTHER" id="PTHR42690:SF1">
    <property type="entry name" value="THREONINE SYNTHASE-LIKE 2"/>
    <property type="match status" value="1"/>
</dbReference>
<dbReference type="InterPro" id="IPR036052">
    <property type="entry name" value="TrpB-like_PALP_sf"/>
</dbReference>
<dbReference type="InterPro" id="IPR000634">
    <property type="entry name" value="Ser/Thr_deHydtase_PyrdxlP-BS"/>
</dbReference>
<dbReference type="HOGENOM" id="CLU_015170_1_0_5"/>
<reference evidence="15 16" key="1">
    <citation type="submission" date="2010-10" db="EMBL/GenBank/DDBJ databases">
        <title>Complete sequence of Mesorhizobium opportunistum WSM2075.</title>
        <authorList>
            <consortium name="US DOE Joint Genome Institute"/>
            <person name="Lucas S."/>
            <person name="Copeland A."/>
            <person name="Lapidus A."/>
            <person name="Cheng J.-F."/>
            <person name="Bruce D."/>
            <person name="Goodwin L."/>
            <person name="Pitluck S."/>
            <person name="Chertkov O."/>
            <person name="Misra M."/>
            <person name="Detter J.C."/>
            <person name="Han C."/>
            <person name="Tapia R."/>
            <person name="Land M."/>
            <person name="Hauser L."/>
            <person name="Kyrpides N."/>
            <person name="Ovchinnikova G."/>
            <person name="Mavrommatis K.M."/>
            <person name="Tiwari R.P."/>
            <person name="Howieson J.G."/>
            <person name="O'Hara G.W."/>
            <person name="Nandasena K.G."/>
            <person name="Woyke T."/>
        </authorList>
    </citation>
    <scope>NUCLEOTIDE SEQUENCE [LARGE SCALE GENOMIC DNA]</scope>
    <source>
        <strain evidence="16">LMG 24607 / HAMBI 3007 / WSM2075</strain>
    </source>
</reference>
<organism evidence="15 16">
    <name type="scientific">Mesorhizobium opportunistum (strain LMG 24607 / HAMBI 3007 / WSM2075)</name>
    <dbReference type="NCBI Taxonomy" id="536019"/>
    <lineage>
        <taxon>Bacteria</taxon>
        <taxon>Pseudomonadati</taxon>
        <taxon>Pseudomonadota</taxon>
        <taxon>Alphaproteobacteria</taxon>
        <taxon>Hyphomicrobiales</taxon>
        <taxon>Phyllobacteriaceae</taxon>
        <taxon>Mesorhizobium</taxon>
    </lineage>
</organism>
<proteinExistence type="inferred from homology"/>
<dbReference type="EMBL" id="CP002279">
    <property type="protein sequence ID" value="AEH90001.1"/>
    <property type="molecule type" value="Genomic_DNA"/>
</dbReference>
<keyword evidence="7" id="KW-0791">Threonine biosynthesis</keyword>
<name>F7YBV9_MESOW</name>
<dbReference type="Pfam" id="PF14821">
    <property type="entry name" value="Thr_synth_N"/>
    <property type="match status" value="1"/>
</dbReference>
<evidence type="ECO:0000256" key="4">
    <source>
        <dbReference type="ARBA" id="ARBA00013028"/>
    </source>
</evidence>
<evidence type="ECO:0000256" key="11">
    <source>
        <dbReference type="NCBIfam" id="TIGR00260"/>
    </source>
</evidence>
<dbReference type="UniPathway" id="UPA00050">
    <property type="reaction ID" value="UER00065"/>
</dbReference>
<dbReference type="GO" id="GO:0004795">
    <property type="term" value="F:threonine synthase activity"/>
    <property type="evidence" value="ECO:0007669"/>
    <property type="project" value="UniProtKB-UniRule"/>
</dbReference>
<feature type="domain" description="Threonine synthase N-terminal" evidence="14">
    <location>
        <begin position="2"/>
        <end position="80"/>
    </location>
</feature>
<evidence type="ECO:0000256" key="5">
    <source>
        <dbReference type="ARBA" id="ARBA00018679"/>
    </source>
</evidence>
<evidence type="ECO:0000256" key="12">
    <source>
        <dbReference type="PIRSR" id="PIRSR604450-51"/>
    </source>
</evidence>
<comment type="pathway">
    <text evidence="2">Amino-acid biosynthesis; L-threonine biosynthesis; L-threonine from L-aspartate: step 5/5.</text>
</comment>
<dbReference type="InterPro" id="IPR029144">
    <property type="entry name" value="Thr_synth_N"/>
</dbReference>
<evidence type="ECO:0000256" key="6">
    <source>
        <dbReference type="ARBA" id="ARBA00022605"/>
    </source>
</evidence>
<dbReference type="eggNOG" id="COG0498">
    <property type="taxonomic scope" value="Bacteria"/>
</dbReference>
<evidence type="ECO:0000259" key="14">
    <source>
        <dbReference type="Pfam" id="PF14821"/>
    </source>
</evidence>
<keyword evidence="6" id="KW-0028">Amino-acid biosynthesis</keyword>
<dbReference type="SUPFAM" id="SSF53686">
    <property type="entry name" value="Tryptophan synthase beta subunit-like PLP-dependent enzymes"/>
    <property type="match status" value="1"/>
</dbReference>